<organism evidence="3 4">
    <name type="scientific">Rugosimonospora africana</name>
    <dbReference type="NCBI Taxonomy" id="556532"/>
    <lineage>
        <taxon>Bacteria</taxon>
        <taxon>Bacillati</taxon>
        <taxon>Actinomycetota</taxon>
        <taxon>Actinomycetes</taxon>
        <taxon>Micromonosporales</taxon>
        <taxon>Micromonosporaceae</taxon>
        <taxon>Rugosimonospora</taxon>
    </lineage>
</organism>
<dbReference type="PANTHER" id="PTHR31126">
    <property type="entry name" value="TYROSINE-PROTEIN PHOSPHATASE"/>
    <property type="match status" value="1"/>
</dbReference>
<dbReference type="InterPro" id="IPR016130">
    <property type="entry name" value="Tyr_Pase_AS"/>
</dbReference>
<name>A0A8J3VVS4_9ACTN</name>
<reference evidence="3" key="1">
    <citation type="submission" date="2021-01" db="EMBL/GenBank/DDBJ databases">
        <title>Whole genome shotgun sequence of Rugosimonospora africana NBRC 104875.</title>
        <authorList>
            <person name="Komaki H."/>
            <person name="Tamura T."/>
        </authorList>
    </citation>
    <scope>NUCLEOTIDE SEQUENCE</scope>
    <source>
        <strain evidence="3">NBRC 104875</strain>
    </source>
</reference>
<dbReference type="InterPro" id="IPR026893">
    <property type="entry name" value="Tyr/Ser_Pase_IphP-type"/>
</dbReference>
<evidence type="ECO:0000313" key="4">
    <source>
        <dbReference type="Proteomes" id="UP000642748"/>
    </source>
</evidence>
<dbReference type="SUPFAM" id="SSF52799">
    <property type="entry name" value="(Phosphotyrosine protein) phosphatases II"/>
    <property type="match status" value="1"/>
</dbReference>
<dbReference type="PANTHER" id="PTHR31126:SF1">
    <property type="entry name" value="TYROSINE SPECIFIC PROTEIN PHOSPHATASES DOMAIN-CONTAINING PROTEIN"/>
    <property type="match status" value="1"/>
</dbReference>
<dbReference type="PROSITE" id="PS00383">
    <property type="entry name" value="TYR_PHOSPHATASE_1"/>
    <property type="match status" value="1"/>
</dbReference>
<proteinExistence type="inferred from homology"/>
<comment type="similarity">
    <text evidence="1">Belongs to the protein-tyrosine phosphatase family.</text>
</comment>
<dbReference type="InterPro" id="IPR000387">
    <property type="entry name" value="Tyr_Pase_dom"/>
</dbReference>
<gene>
    <name evidence="3" type="ORF">Raf01_87920</name>
</gene>
<dbReference type="Pfam" id="PF13350">
    <property type="entry name" value="Y_phosphatase3"/>
    <property type="match status" value="1"/>
</dbReference>
<dbReference type="PROSITE" id="PS50056">
    <property type="entry name" value="TYR_PHOSPHATASE_2"/>
    <property type="match status" value="1"/>
</dbReference>
<feature type="domain" description="Tyrosine specific protein phosphatases" evidence="2">
    <location>
        <begin position="106"/>
        <end position="142"/>
    </location>
</feature>
<protein>
    <recommendedName>
        <fullName evidence="2">Tyrosine specific protein phosphatases domain-containing protein</fullName>
    </recommendedName>
</protein>
<keyword evidence="4" id="KW-1185">Reference proteome</keyword>
<dbReference type="Gene3D" id="3.90.190.10">
    <property type="entry name" value="Protein tyrosine phosphatase superfamily"/>
    <property type="match status" value="1"/>
</dbReference>
<accession>A0A8J3VVS4</accession>
<evidence type="ECO:0000259" key="2">
    <source>
        <dbReference type="PROSITE" id="PS50056"/>
    </source>
</evidence>
<dbReference type="AlphaFoldDB" id="A0A8J3VVS4"/>
<dbReference type="GO" id="GO:0004721">
    <property type="term" value="F:phosphoprotein phosphatase activity"/>
    <property type="evidence" value="ECO:0007669"/>
    <property type="project" value="InterPro"/>
</dbReference>
<comment type="caution">
    <text evidence="3">The sequence shown here is derived from an EMBL/GenBank/DDBJ whole genome shotgun (WGS) entry which is preliminary data.</text>
</comment>
<sequence>MILNWDGCVNARDLGGVLTIRGRQIRPGALLRSDSHGRLSPTGIAAVRASGVSQILDLRWSAEIARDPSPLAADPAYRHVPLIAELAEQGTTMPDAYRSMLDHNQQQIASAFTTIAEAPPGGVAVHCSAGRDRTGVLIALVLAVAGVPTQRIAADYALTDSCSPATILRTLAHLDARHGGVVAYLSAGGAEPSHFRSVRSRLLS</sequence>
<dbReference type="EMBL" id="BONZ01000102">
    <property type="protein sequence ID" value="GIH20620.1"/>
    <property type="molecule type" value="Genomic_DNA"/>
</dbReference>
<dbReference type="Proteomes" id="UP000642748">
    <property type="component" value="Unassembled WGS sequence"/>
</dbReference>
<dbReference type="InterPro" id="IPR029021">
    <property type="entry name" value="Prot-tyrosine_phosphatase-like"/>
</dbReference>
<evidence type="ECO:0000313" key="3">
    <source>
        <dbReference type="EMBL" id="GIH20620.1"/>
    </source>
</evidence>
<dbReference type="RefSeq" id="WP_203924046.1">
    <property type="nucleotide sequence ID" value="NZ_BONZ01000102.1"/>
</dbReference>
<evidence type="ECO:0000256" key="1">
    <source>
        <dbReference type="ARBA" id="ARBA00009580"/>
    </source>
</evidence>